<name>A0A836CLP6_9STRA</name>
<gene>
    <name evidence="4" type="ORF">JKP88DRAFT_243655</name>
</gene>
<dbReference type="EMBL" id="JAFCMP010000079">
    <property type="protein sequence ID" value="KAG5187961.1"/>
    <property type="molecule type" value="Genomic_DNA"/>
</dbReference>
<dbReference type="Gene3D" id="2.60.120.200">
    <property type="match status" value="1"/>
</dbReference>
<keyword evidence="2" id="KW-1133">Transmembrane helix</keyword>
<feature type="compositionally biased region" description="Gly residues" evidence="1">
    <location>
        <begin position="1110"/>
        <end position="1119"/>
    </location>
</feature>
<dbReference type="SUPFAM" id="SSF49899">
    <property type="entry name" value="Concanavalin A-like lectins/glucanases"/>
    <property type="match status" value="1"/>
</dbReference>
<feature type="compositionally biased region" description="Gly residues" evidence="1">
    <location>
        <begin position="1163"/>
        <end position="1172"/>
    </location>
</feature>
<feature type="chain" id="PRO_5032744667" evidence="3">
    <location>
        <begin position="23"/>
        <end position="1172"/>
    </location>
</feature>
<dbReference type="InterPro" id="IPR013320">
    <property type="entry name" value="ConA-like_dom_sf"/>
</dbReference>
<comment type="caution">
    <text evidence="4">The sequence shown here is derived from an EMBL/GenBank/DDBJ whole genome shotgun (WGS) entry which is preliminary data.</text>
</comment>
<feature type="signal peptide" evidence="3">
    <location>
        <begin position="1"/>
        <end position="22"/>
    </location>
</feature>
<proteinExistence type="predicted"/>
<dbReference type="AlphaFoldDB" id="A0A836CLP6"/>
<feature type="compositionally biased region" description="Gly residues" evidence="1">
    <location>
        <begin position="1138"/>
        <end position="1155"/>
    </location>
</feature>
<evidence type="ECO:0000256" key="2">
    <source>
        <dbReference type="SAM" id="Phobius"/>
    </source>
</evidence>
<evidence type="ECO:0000256" key="1">
    <source>
        <dbReference type="SAM" id="MobiDB-lite"/>
    </source>
</evidence>
<evidence type="ECO:0000313" key="4">
    <source>
        <dbReference type="EMBL" id="KAG5187961.1"/>
    </source>
</evidence>
<feature type="region of interest" description="Disordered" evidence="1">
    <location>
        <begin position="1110"/>
        <end position="1172"/>
    </location>
</feature>
<evidence type="ECO:0000313" key="5">
    <source>
        <dbReference type="Proteomes" id="UP000664859"/>
    </source>
</evidence>
<keyword evidence="2" id="KW-0812">Transmembrane</keyword>
<organism evidence="4 5">
    <name type="scientific">Tribonema minus</name>
    <dbReference type="NCBI Taxonomy" id="303371"/>
    <lineage>
        <taxon>Eukaryota</taxon>
        <taxon>Sar</taxon>
        <taxon>Stramenopiles</taxon>
        <taxon>Ochrophyta</taxon>
        <taxon>PX clade</taxon>
        <taxon>Xanthophyceae</taxon>
        <taxon>Tribonematales</taxon>
        <taxon>Tribonemataceae</taxon>
        <taxon>Tribonema</taxon>
    </lineage>
</organism>
<keyword evidence="2" id="KW-0472">Membrane</keyword>
<protein>
    <submittedName>
        <fullName evidence="4">Uncharacterized protein</fullName>
    </submittedName>
</protein>
<accession>A0A836CLP6</accession>
<evidence type="ECO:0000256" key="3">
    <source>
        <dbReference type="SAM" id="SignalP"/>
    </source>
</evidence>
<feature type="transmembrane region" description="Helical" evidence="2">
    <location>
        <begin position="900"/>
        <end position="922"/>
    </location>
</feature>
<reference evidence="4" key="1">
    <citation type="submission" date="2021-02" db="EMBL/GenBank/DDBJ databases">
        <title>First Annotated Genome of the Yellow-green Alga Tribonema minus.</title>
        <authorList>
            <person name="Mahan K.M."/>
        </authorList>
    </citation>
    <scope>NUCLEOTIDE SEQUENCE</scope>
    <source>
        <strain evidence="4">UTEX B ZZ1240</strain>
    </source>
</reference>
<keyword evidence="3" id="KW-0732">Signal</keyword>
<dbReference type="OrthoDB" id="194956at2759"/>
<sequence>MRGVGAGGSLLLLLLAPRGAAAARAASPLFLYDFTNTACANGAIPDTSGTASPTFGSLMMQSNLQCSAANGITAPDVNRDKVRMTSEFDSTAFLNAMTGKAGFTMELWLSHGASFNDNAPFNTIMSIGTAVDVYQGPTVENNFYCEQNSNLELRYVANDFYAVLLRMELTPTVACTPTTTSSAPTDGAAPGVPQHVVITFDFSRLQPETGSYAVVPVNYYFNGGDLNAAHGGVTAPELFHARFNGFNSTWVPGYKLQMYSDYRTAADQMHAGPFSEMFTPWPGTMYSVALYPRVLTAAEAKGNYDAYVPNSPPVAADVNVTVDEDGMVGNHYADPAYFLSDVPVLDLATITLPAAYDYESDPANLLSYNASSVAPTLWLASLPTAGTLYTSAGVPITSVAAAPAVTGALRFRPARNAFSAGGAAYANFTYVARDSVTAALSAPATVTIYVTSQDDPPSVDAKAVAAVAGVAKSICGSGSDVDAGDSVRNFYIASTPAHGQLYRMLNFVVTTTEKDASTNETAWFGNLENCIGYRYRGTARPDAAGFVATDSFAYYGTDRYTRAGVAATFTVTLTSALTTGDGTVSKSWEVQEDTTASLRLYGRDASDDARALSVFISAVPAAGDLIDPTTNQKLRVGDRLSATLNSPYTAGVEVKYKPAANFFSAPAVDAHGGAVAGAEPMSFSYYVALASDALYKAPAVTEALSVTNVNDATALACPAAEYSVSAIGALDKYAEDTDFTTPKDDRVFLTGFALGDVDASVDLVRVTVASKAGALSLQPAHLSGVDFASAGPCYAESNWYCDGDGVSDKTLTFVATPAAAAAALDGLRYQSRSAGTADTVTVTVYDGSGGVIGIDCLANKHFTSTSTRDGCLTSTCSVSVTVTAAGGSGTSGSASSAGGFFSAIPLMAWVGIAAGAVVIIGVGAKFTLFSKAGGGGGGRGAATGAPMRHPGAPGGGYGGSPHGAFSPARAHKPWIDMTQVGLGGGMVAPHPLHTPQPSPPGIDPAQWGQFQRMQQMQQGGARAVSTPASPAHSPQATMHAHLLPGGGYGGGGGGAFGGGGGAFGGSGGAFGGMPGGGAFGGSARDMPPLSPLSPGAAQMPAMARMSPSFHGGGGGGGGAMSPSFHAPPPPLSPRHHGGGGGVGFMQGGMGGGGGFSPSQHGGMPPGGGQFWR</sequence>
<dbReference type="Proteomes" id="UP000664859">
    <property type="component" value="Unassembled WGS sequence"/>
</dbReference>
<keyword evidence="5" id="KW-1185">Reference proteome</keyword>